<organism evidence="2 3">
    <name type="scientific">Achromobacter phage 83-24</name>
    <dbReference type="NCBI Taxonomy" id="1589747"/>
    <lineage>
        <taxon>Viruses</taxon>
        <taxon>Duplodnaviria</taxon>
        <taxon>Heunggongvirae</taxon>
        <taxon>Uroviricota</taxon>
        <taxon>Caudoviricetes</taxon>
        <taxon>Steinhofvirus</taxon>
        <taxon>Steinhofvirus sv8324</taxon>
    </lineage>
</organism>
<evidence type="ECO:0000313" key="2">
    <source>
        <dbReference type="EMBL" id="AJD82844.1"/>
    </source>
</evidence>
<evidence type="ECO:0000256" key="1">
    <source>
        <dbReference type="SAM" id="Coils"/>
    </source>
</evidence>
<sequence length="117" mass="12784">MRGKLKPFDLSKGNPKFSDLLKHSIATDKRLAQEAEASGTTDDFGETFDVGAIETERDKALARVKELEQEVADIKERATKRVGELKAELEAAQSEIKTLKAPVAAKKSTKAADTPKE</sequence>
<feature type="coiled-coil region" evidence="1">
    <location>
        <begin position="50"/>
        <end position="95"/>
    </location>
</feature>
<accession>A0A0B5A4E7</accession>
<dbReference type="Proteomes" id="UP000031726">
    <property type="component" value="Segment"/>
</dbReference>
<dbReference type="RefSeq" id="YP_009201745.1">
    <property type="nucleotide sequence ID" value="NC_028834.1"/>
</dbReference>
<proteinExistence type="predicted"/>
<gene>
    <name evidence="2" type="ORF">JWAP_00011</name>
</gene>
<keyword evidence="3" id="KW-1185">Reference proteome</keyword>
<evidence type="ECO:0000313" key="3">
    <source>
        <dbReference type="Proteomes" id="UP000031726"/>
    </source>
</evidence>
<keyword evidence="1" id="KW-0175">Coiled coil</keyword>
<dbReference type="OrthoDB" id="40448at10239"/>
<name>A0A0B5A4E7_9CAUD</name>
<protein>
    <submittedName>
        <fullName evidence="2">Uncharacterized protein</fullName>
    </submittedName>
</protein>
<dbReference type="EMBL" id="KP202970">
    <property type="protein sequence ID" value="AJD82844.1"/>
    <property type="molecule type" value="Genomic_DNA"/>
</dbReference>
<dbReference type="GeneID" id="26628917"/>
<reference evidence="2 3" key="1">
    <citation type="submission" date="2014-11" db="EMBL/GenBank/DDBJ databases">
        <title>Characterization and genome comparisons of three Achromobacter phages of the Siphoviridae family.</title>
        <authorList>
            <person name="Dreiseikelmann B."/>
            <person name="Bunk B."/>
            <person name="Rohde M."/>
            <person name="Wittmann J."/>
        </authorList>
    </citation>
    <scope>NUCLEOTIDE SEQUENCE [LARGE SCALE GENOMIC DNA]</scope>
</reference>
<dbReference type="KEGG" id="vg:26628917"/>